<dbReference type="GO" id="GO:0016192">
    <property type="term" value="P:vesicle-mediated transport"/>
    <property type="evidence" value="ECO:0007669"/>
    <property type="project" value="InterPro"/>
</dbReference>
<gene>
    <name evidence="3" type="ORF">MAN_06632</name>
</gene>
<feature type="compositionally biased region" description="Basic and acidic residues" evidence="1">
    <location>
        <begin position="332"/>
        <end position="342"/>
    </location>
</feature>
<evidence type="ECO:0000256" key="2">
    <source>
        <dbReference type="SAM" id="SignalP"/>
    </source>
</evidence>
<dbReference type="InterPro" id="IPR034627">
    <property type="entry name" value="Irc6"/>
</dbReference>
<feature type="region of interest" description="Disordered" evidence="1">
    <location>
        <begin position="254"/>
        <end position="278"/>
    </location>
</feature>
<dbReference type="GO" id="GO:0030674">
    <property type="term" value="F:protein-macromolecule adaptor activity"/>
    <property type="evidence" value="ECO:0007669"/>
    <property type="project" value="TreeGrafter"/>
</dbReference>
<dbReference type="PANTHER" id="PTHR28043">
    <property type="entry name" value="INCREASED RECOMBINATION CENTERS PROTEIN 6"/>
    <property type="match status" value="1"/>
</dbReference>
<feature type="chain" id="PRO_5002103589" evidence="2">
    <location>
        <begin position="38"/>
        <end position="378"/>
    </location>
</feature>
<name>A0A0B4F1Z6_METAF</name>
<dbReference type="HOGENOM" id="CLU_031716_1_0_1"/>
<sequence>MALAATKSQTSRRRLQSLMRLFCCISWWWLAARTSETHDYDVGSSPTIHGQPRPASNFNPPSPITITMDVAHPRRILAVSLDSQADQLSRVIKDLTGSSPCSPSPSLAGTTHNLSLKTQYYTATVPIWLDLIASPSDWSASFLSDEAAEVLAVLGGLVLIFSLPPSTSSESIDRVRDVIHHVGHVVNNGLGGWEWDGVRLAVGVGDSDAQEWDELCAEAGLEFVQIGGNQLHLNEFGEKTGISRVKEALESNDWAQDAPSDFGDFEDASDGGEGGYLDPESLDFGFDRADFEGLKKAIWEARPGDQEPSAPTAGSGAASKAEADNQGDIQDEIGHEDVDKVESMMRKLQAVRDAGEGLPEAQRKRMAARAVGEVMKEL</sequence>
<dbReference type="AlphaFoldDB" id="A0A0B4F1Z6"/>
<feature type="non-terminal residue" evidence="3">
    <location>
        <position position="1"/>
    </location>
</feature>
<evidence type="ECO:0000313" key="4">
    <source>
        <dbReference type="Proteomes" id="UP000031186"/>
    </source>
</evidence>
<accession>A0A0B4F1Z6</accession>
<keyword evidence="2" id="KW-0732">Signal</keyword>
<protein>
    <submittedName>
        <fullName evidence="3">Alpha and gamma adaptin binding protein p34</fullName>
    </submittedName>
</protein>
<dbReference type="Pfam" id="PF10199">
    <property type="entry name" value="Adaptin_binding"/>
    <property type="match status" value="1"/>
</dbReference>
<evidence type="ECO:0000256" key="1">
    <source>
        <dbReference type="SAM" id="MobiDB-lite"/>
    </source>
</evidence>
<dbReference type="PANTHER" id="PTHR28043:SF1">
    <property type="entry name" value="INCREASED RECOMBINATION CENTERS PROTEIN 6"/>
    <property type="match status" value="1"/>
</dbReference>
<dbReference type="Gene3D" id="3.40.50.11960">
    <property type="match status" value="1"/>
</dbReference>
<evidence type="ECO:0000313" key="3">
    <source>
        <dbReference type="EMBL" id="KID64458.1"/>
    </source>
</evidence>
<feature type="signal peptide" evidence="2">
    <location>
        <begin position="1"/>
        <end position="37"/>
    </location>
</feature>
<dbReference type="EMBL" id="AZNF01000008">
    <property type="protein sequence ID" value="KID64458.1"/>
    <property type="molecule type" value="Genomic_DNA"/>
</dbReference>
<dbReference type="OrthoDB" id="10261384at2759"/>
<dbReference type="VEuPathDB" id="FungiDB:MAN_06632"/>
<feature type="compositionally biased region" description="Low complexity" evidence="1">
    <location>
        <begin position="308"/>
        <end position="320"/>
    </location>
</feature>
<reference evidence="3 4" key="1">
    <citation type="journal article" date="2014" name="Proc. Natl. Acad. Sci. U.S.A.">
        <title>Trajectory and genomic determinants of fungal-pathogen speciation and host adaptation.</title>
        <authorList>
            <person name="Hu X."/>
            <person name="Xiao G."/>
            <person name="Zheng P."/>
            <person name="Shang Y."/>
            <person name="Su Y."/>
            <person name="Zhang X."/>
            <person name="Liu X."/>
            <person name="Zhan S."/>
            <person name="St Leger R.J."/>
            <person name="Wang C."/>
        </authorList>
    </citation>
    <scope>NUCLEOTIDE SEQUENCE [LARGE SCALE GENOMIC DNA]</scope>
    <source>
        <strain evidence="3 4">ARSEF 549</strain>
    </source>
</reference>
<dbReference type="Proteomes" id="UP000031186">
    <property type="component" value="Unassembled WGS sequence"/>
</dbReference>
<comment type="caution">
    <text evidence="3">The sequence shown here is derived from an EMBL/GenBank/DDBJ whole genome shotgun (WGS) entry which is preliminary data.</text>
</comment>
<organism evidence="3 4">
    <name type="scientific">Metarhizium anisopliae (strain ARSEF 549)</name>
    <dbReference type="NCBI Taxonomy" id="3151832"/>
    <lineage>
        <taxon>Eukaryota</taxon>
        <taxon>Fungi</taxon>
        <taxon>Dikarya</taxon>
        <taxon>Ascomycota</taxon>
        <taxon>Pezizomycotina</taxon>
        <taxon>Sordariomycetes</taxon>
        <taxon>Hypocreomycetidae</taxon>
        <taxon>Hypocreales</taxon>
        <taxon>Clavicipitaceae</taxon>
        <taxon>Metarhizium</taxon>
    </lineage>
</organism>
<keyword evidence="4" id="KW-1185">Reference proteome</keyword>
<feature type="region of interest" description="Disordered" evidence="1">
    <location>
        <begin position="301"/>
        <end position="342"/>
    </location>
</feature>
<proteinExistence type="predicted"/>